<gene>
    <name evidence="2" type="ORF">FIBSPDRAFT_903815</name>
</gene>
<feature type="region of interest" description="Disordered" evidence="1">
    <location>
        <begin position="367"/>
        <end position="402"/>
    </location>
</feature>
<feature type="compositionally biased region" description="Acidic residues" evidence="1">
    <location>
        <begin position="1253"/>
        <end position="1271"/>
    </location>
</feature>
<feature type="region of interest" description="Disordered" evidence="1">
    <location>
        <begin position="1443"/>
        <end position="1466"/>
    </location>
</feature>
<sequence>MHSTINAQRKWSHARKWLIREAEKVPQTLSFPQFESTFATLGWSTQLPCYPSMTTLVLVPLLSDDWLSDDIALLMIEHLQGRLLMNRQLASSNVLAPSLFYLAIEKGAATGRFTSRPLKRMEDLMNTGGRKALWMIALIGENHEIALRLDFESRSLAYSDSLDGFYPPPVQLISAIQQWLRARFSGPFQDLGCSLAHPIQPDTFSCVICAGNTIAHGIFGDPLWNVQRRGLERASWFIVLEEPKTMERNIGPALQLSDSNHGLPASLAKIMNQEVISMAPSDLINNLELTALDGHVDDVTFMLATPETEEDSAPAELVRDNSGEDVVMGDIIASLSMYGKETTSSEAGSEAQIVLISGPDVTLASIQKHKPSSSTHNYSTPSESSDKSSSDSKEPAVKPTLKKLKVERPFGPTGISISARSSRAAREAFKNETFEVDQKKEARWRKKIRILDPRARFLPNNVKYVGHFACGNIIEVKDPFDTNRFRRHIKDCKGDKKKANAAGNTPTLAEMIDGKWGQASKRTQKVKQEQKQERLPCCGLSEADNVDIPTYLYRSTAPGGGSRSVTAISQDLYGERYRDLENVEKDIVDDIQVREHEWTNDHANLRVHSTVCSRWVEVNSHESDRLCDKCKTLLGNNKLKIILRKPTPHSDNFRYNNKKYRNSVLGDHYACVKGLKSLIDSADDKHSLFLRFTQAAIAGKFDGNEVFKGLISAVLVKNDKEERGVGMRNFKYTPAWDEFVQILHSHGPAGREFFSNYLPARTGRSIRQMESRQPKVPMTICNKTFDLVVQRLKALDYTGPTCLSCDDTKLLSGLRLYWDGEEMAHYLVGAVGGPIFVPDIDNLQSFMTDTSIVEGKKVRVIALQIPLPKAAPIIVTAIAIPENLNAEALFVYLRQIITGLLARGVQVVSYAADGAAIERAVQRLLKAMAGSTLKYVFKCSQQGHKDTHISIPVIVGQPISLIQDSAHGAKTDRNNLFSGARLLTFGNHYGLYHHMRTAAFENGSPVYHRDVEKLDRQDDNAATRLHSAAWIEFLAEHHPDWLFEIVYLTSRTMSHGEHIKLVLRAGYFFDMWCKYLDRCGYQKSLHFISSQFTDITHFLIEGLISLVVIYRDHVDGVHPLLPWLHSTEPCEHVFGVARKQVTDFTLLDFFYMLPKLHVKIREAVLCGQASNPKSRASGYSHRYFDSPGIDLVALATFPSNVEIESIANVAAQEAESLVQLLGVNAEQLLRTSKGPSLPSIRAWYGSTEQAYSDMDDSADESDYEAEDENDTDQLRATISKDQQDASSRTHAEDERLIALTCASVALSIDDWMTVASLADVDEVAEDDGIAEDRRNLHSIAHALSPGIHLVPVPIHDETSQPLGLDPDYSELDLSMLVEWRREHQTDYAAKGVRTKLQPSQDATVNAELSMRRCLVRAFHEMQKDKQATRGPWTGSDRAVHWKAPAAGGRGSGVDVPSDEPLNNGNSANTASAAAAAARKISKKRCDVFFKACVPHIDVVTEARVTPLRQLQVGDYGFVYNQKGIMVAQVIALYSKTTGKNSAHAAITHSSSTSAVSNIAVQLFEHMYGATFRVIPEATALFLTKQFGLLRQLSFLTLLSDAPKIPAGSTSFTLPPADHHMYEDLQRGFSKFTMAMKAWSKRIKSDEAEGK</sequence>
<protein>
    <submittedName>
        <fullName evidence="2">Uncharacterized protein</fullName>
    </submittedName>
</protein>
<organism evidence="2 3">
    <name type="scientific">Athelia psychrophila</name>
    <dbReference type="NCBI Taxonomy" id="1759441"/>
    <lineage>
        <taxon>Eukaryota</taxon>
        <taxon>Fungi</taxon>
        <taxon>Dikarya</taxon>
        <taxon>Basidiomycota</taxon>
        <taxon>Agaricomycotina</taxon>
        <taxon>Agaricomycetes</taxon>
        <taxon>Agaricomycetidae</taxon>
        <taxon>Atheliales</taxon>
        <taxon>Atheliaceae</taxon>
        <taxon>Athelia</taxon>
    </lineage>
</organism>
<proteinExistence type="predicted"/>
<keyword evidence="3" id="KW-1185">Reference proteome</keyword>
<evidence type="ECO:0000313" key="2">
    <source>
        <dbReference type="EMBL" id="KZP05039.1"/>
    </source>
</evidence>
<evidence type="ECO:0000313" key="3">
    <source>
        <dbReference type="Proteomes" id="UP000076532"/>
    </source>
</evidence>
<accession>A0A167VI33</accession>
<dbReference type="Proteomes" id="UP000076532">
    <property type="component" value="Unassembled WGS sequence"/>
</dbReference>
<feature type="region of interest" description="Disordered" evidence="1">
    <location>
        <begin position="1252"/>
        <end position="1274"/>
    </location>
</feature>
<dbReference type="OrthoDB" id="73076at2759"/>
<reference evidence="2 3" key="1">
    <citation type="journal article" date="2016" name="Mol. Biol. Evol.">
        <title>Comparative Genomics of Early-Diverging Mushroom-Forming Fungi Provides Insights into the Origins of Lignocellulose Decay Capabilities.</title>
        <authorList>
            <person name="Nagy L.G."/>
            <person name="Riley R."/>
            <person name="Tritt A."/>
            <person name="Adam C."/>
            <person name="Daum C."/>
            <person name="Floudas D."/>
            <person name="Sun H."/>
            <person name="Yadav J.S."/>
            <person name="Pangilinan J."/>
            <person name="Larsson K.H."/>
            <person name="Matsuura K."/>
            <person name="Barry K."/>
            <person name="Labutti K."/>
            <person name="Kuo R."/>
            <person name="Ohm R.A."/>
            <person name="Bhattacharya S.S."/>
            <person name="Shirouzu T."/>
            <person name="Yoshinaga Y."/>
            <person name="Martin F.M."/>
            <person name="Grigoriev I.V."/>
            <person name="Hibbett D.S."/>
        </authorList>
    </citation>
    <scope>NUCLEOTIDE SEQUENCE [LARGE SCALE GENOMIC DNA]</scope>
    <source>
        <strain evidence="2 3">CBS 109695</strain>
    </source>
</reference>
<dbReference type="EMBL" id="KV417868">
    <property type="protein sequence ID" value="KZP05039.1"/>
    <property type="molecule type" value="Genomic_DNA"/>
</dbReference>
<evidence type="ECO:0000256" key="1">
    <source>
        <dbReference type="SAM" id="MobiDB-lite"/>
    </source>
</evidence>
<dbReference type="STRING" id="436010.A0A167VI33"/>
<feature type="compositionally biased region" description="Basic and acidic residues" evidence="1">
    <location>
        <begin position="384"/>
        <end position="396"/>
    </location>
</feature>
<name>A0A167VI33_9AGAM</name>
<feature type="compositionally biased region" description="Polar residues" evidence="1">
    <location>
        <begin position="372"/>
        <end position="381"/>
    </location>
</feature>